<dbReference type="HOGENOM" id="CLU_1417189_0_0_1"/>
<dbReference type="Proteomes" id="UP000026960">
    <property type="component" value="Chromosome 6"/>
</dbReference>
<accession>A0A0D3GCE1</accession>
<dbReference type="Gramene" id="OBART06G01960.1">
    <property type="protein sequence ID" value="OBART06G01960.1"/>
    <property type="gene ID" value="OBART06G01960"/>
</dbReference>
<dbReference type="PaxDb" id="65489-OBART06G01960.1"/>
<evidence type="ECO:0000313" key="2">
    <source>
        <dbReference type="Proteomes" id="UP000026960"/>
    </source>
</evidence>
<dbReference type="EnsemblPlants" id="OBART06G01960.1">
    <property type="protein sequence ID" value="OBART06G01960.1"/>
    <property type="gene ID" value="OBART06G01960"/>
</dbReference>
<reference evidence="1" key="2">
    <citation type="submission" date="2015-03" db="UniProtKB">
        <authorList>
            <consortium name="EnsemblPlants"/>
        </authorList>
    </citation>
    <scope>IDENTIFICATION</scope>
</reference>
<sequence length="154" mass="16954">MASCAGLPGVAYEIMRANGLTRAWQSAKKGWGFSTCNPTEWASDSMASKWQLPSAQAYVQAHETVQFAALSSDQLQPTVQMQRMGKQACLANKCKSRQHHQGIRLRLITKVIHGEDACNLALAKQEHDRKGKREPIAGLTFVRVTNMTKPTGNS</sequence>
<keyword evidence="2" id="KW-1185">Reference proteome</keyword>
<organism evidence="1">
    <name type="scientific">Oryza barthii</name>
    <dbReference type="NCBI Taxonomy" id="65489"/>
    <lineage>
        <taxon>Eukaryota</taxon>
        <taxon>Viridiplantae</taxon>
        <taxon>Streptophyta</taxon>
        <taxon>Embryophyta</taxon>
        <taxon>Tracheophyta</taxon>
        <taxon>Spermatophyta</taxon>
        <taxon>Magnoliopsida</taxon>
        <taxon>Liliopsida</taxon>
        <taxon>Poales</taxon>
        <taxon>Poaceae</taxon>
        <taxon>BOP clade</taxon>
        <taxon>Oryzoideae</taxon>
        <taxon>Oryzeae</taxon>
        <taxon>Oryzinae</taxon>
        <taxon>Oryza</taxon>
    </lineage>
</organism>
<reference evidence="1" key="1">
    <citation type="journal article" date="2009" name="Rice">
        <title>De Novo Next Generation Sequencing of Plant Genomes.</title>
        <authorList>
            <person name="Rounsley S."/>
            <person name="Marri P.R."/>
            <person name="Yu Y."/>
            <person name="He R."/>
            <person name="Sisneros N."/>
            <person name="Goicoechea J.L."/>
            <person name="Lee S.J."/>
            <person name="Angelova A."/>
            <person name="Kudrna D."/>
            <person name="Luo M."/>
            <person name="Affourtit J."/>
            <person name="Desany B."/>
            <person name="Knight J."/>
            <person name="Niazi F."/>
            <person name="Egholm M."/>
            <person name="Wing R.A."/>
        </authorList>
    </citation>
    <scope>NUCLEOTIDE SEQUENCE [LARGE SCALE GENOMIC DNA]</scope>
    <source>
        <strain evidence="1">cv. IRGC 105608</strain>
    </source>
</reference>
<proteinExistence type="predicted"/>
<dbReference type="AlphaFoldDB" id="A0A0D3GCE1"/>
<name>A0A0D3GCE1_9ORYZ</name>
<protein>
    <submittedName>
        <fullName evidence="1">Uncharacterized protein</fullName>
    </submittedName>
</protein>
<evidence type="ECO:0000313" key="1">
    <source>
        <dbReference type="EnsemblPlants" id="OBART06G01960.1"/>
    </source>
</evidence>
<dbReference type="eggNOG" id="ENOG502R61E">
    <property type="taxonomic scope" value="Eukaryota"/>
</dbReference>